<comment type="caution">
    <text evidence="1">The sequence shown here is derived from an EMBL/GenBank/DDBJ whole genome shotgun (WGS) entry which is preliminary data.</text>
</comment>
<organism evidence="1 2">
    <name type="scientific">Hygrophoropsis aurantiaca</name>
    <dbReference type="NCBI Taxonomy" id="72124"/>
    <lineage>
        <taxon>Eukaryota</taxon>
        <taxon>Fungi</taxon>
        <taxon>Dikarya</taxon>
        <taxon>Basidiomycota</taxon>
        <taxon>Agaricomycotina</taxon>
        <taxon>Agaricomycetes</taxon>
        <taxon>Agaricomycetidae</taxon>
        <taxon>Boletales</taxon>
        <taxon>Coniophorineae</taxon>
        <taxon>Hygrophoropsidaceae</taxon>
        <taxon>Hygrophoropsis</taxon>
    </lineage>
</organism>
<evidence type="ECO:0000313" key="2">
    <source>
        <dbReference type="Proteomes" id="UP000790377"/>
    </source>
</evidence>
<accession>A0ACB8A7U9</accession>
<gene>
    <name evidence="1" type="ORF">BJ138DRAFT_1155140</name>
</gene>
<sequence>MVLGSFACFLSPRIPSDLCLYLCILEFLASLAALHTTRRHRPNDFGPEGMNRRHAVTCHLSRVPIAFRIAISSWINLQ</sequence>
<dbReference type="Proteomes" id="UP000790377">
    <property type="component" value="Unassembled WGS sequence"/>
</dbReference>
<name>A0ACB8A7U9_9AGAM</name>
<reference evidence="1" key="1">
    <citation type="journal article" date="2021" name="New Phytol.">
        <title>Evolutionary innovations through gain and loss of genes in the ectomycorrhizal Boletales.</title>
        <authorList>
            <person name="Wu G."/>
            <person name="Miyauchi S."/>
            <person name="Morin E."/>
            <person name="Kuo A."/>
            <person name="Drula E."/>
            <person name="Varga T."/>
            <person name="Kohler A."/>
            <person name="Feng B."/>
            <person name="Cao Y."/>
            <person name="Lipzen A."/>
            <person name="Daum C."/>
            <person name="Hundley H."/>
            <person name="Pangilinan J."/>
            <person name="Johnson J."/>
            <person name="Barry K."/>
            <person name="LaButti K."/>
            <person name="Ng V."/>
            <person name="Ahrendt S."/>
            <person name="Min B."/>
            <person name="Choi I.G."/>
            <person name="Park H."/>
            <person name="Plett J.M."/>
            <person name="Magnuson J."/>
            <person name="Spatafora J.W."/>
            <person name="Nagy L.G."/>
            <person name="Henrissat B."/>
            <person name="Grigoriev I.V."/>
            <person name="Yang Z.L."/>
            <person name="Xu J."/>
            <person name="Martin F.M."/>
        </authorList>
    </citation>
    <scope>NUCLEOTIDE SEQUENCE</scope>
    <source>
        <strain evidence="1">ATCC 28755</strain>
    </source>
</reference>
<proteinExistence type="predicted"/>
<evidence type="ECO:0000313" key="1">
    <source>
        <dbReference type="EMBL" id="KAH7909480.1"/>
    </source>
</evidence>
<keyword evidence="2" id="KW-1185">Reference proteome</keyword>
<protein>
    <submittedName>
        <fullName evidence="1">Uncharacterized protein</fullName>
    </submittedName>
</protein>
<dbReference type="EMBL" id="MU267757">
    <property type="protein sequence ID" value="KAH7909480.1"/>
    <property type="molecule type" value="Genomic_DNA"/>
</dbReference>